<feature type="transmembrane region" description="Helical" evidence="2">
    <location>
        <begin position="160"/>
        <end position="185"/>
    </location>
</feature>
<feature type="transmembrane region" description="Helical" evidence="2">
    <location>
        <begin position="51"/>
        <end position="72"/>
    </location>
</feature>
<keyword evidence="2" id="KW-0472">Membrane</keyword>
<keyword evidence="4" id="KW-1185">Reference proteome</keyword>
<dbReference type="Proteomes" id="UP001597338">
    <property type="component" value="Unassembled WGS sequence"/>
</dbReference>
<comment type="caution">
    <text evidence="3">The sequence shown here is derived from an EMBL/GenBank/DDBJ whole genome shotgun (WGS) entry which is preliminary data.</text>
</comment>
<evidence type="ECO:0000313" key="4">
    <source>
        <dbReference type="Proteomes" id="UP001597338"/>
    </source>
</evidence>
<keyword evidence="2" id="KW-0812">Transmembrane</keyword>
<evidence type="ECO:0000313" key="3">
    <source>
        <dbReference type="EMBL" id="MFD2025217.1"/>
    </source>
</evidence>
<feature type="region of interest" description="Disordered" evidence="1">
    <location>
        <begin position="88"/>
        <end position="112"/>
    </location>
</feature>
<organism evidence="3 4">
    <name type="scientific">Promicromonospora aerolata</name>
    <dbReference type="NCBI Taxonomy" id="195749"/>
    <lineage>
        <taxon>Bacteria</taxon>
        <taxon>Bacillati</taxon>
        <taxon>Actinomycetota</taxon>
        <taxon>Actinomycetes</taxon>
        <taxon>Micrococcales</taxon>
        <taxon>Promicromonosporaceae</taxon>
        <taxon>Promicromonospora</taxon>
    </lineage>
</organism>
<accession>A0ABW4V6Z8</accession>
<feature type="transmembrane region" description="Helical" evidence="2">
    <location>
        <begin position="127"/>
        <end position="154"/>
    </location>
</feature>
<sequence length="186" mass="18834">MSLIDTLQDLVAQVPDPVQPLIVAAAGAIPFIEGEGAVAIGVLGGIHPVGAAVAAVIGNFLCVAALVVLSSGARDAVVTRHRAKVGARAGAPVGGGSTLEVPPGERRPDEVRGAARKAKFQRAYERYGVPGVSLLGPLLLPTHFTATMLAASGVGKARILFWQGVAIVGWTTLTALVVSGVVNAVH</sequence>
<dbReference type="EMBL" id="JBHUHF010000001">
    <property type="protein sequence ID" value="MFD2025217.1"/>
    <property type="molecule type" value="Genomic_DNA"/>
</dbReference>
<feature type="compositionally biased region" description="Basic and acidic residues" evidence="1">
    <location>
        <begin position="103"/>
        <end position="112"/>
    </location>
</feature>
<keyword evidence="2" id="KW-1133">Transmembrane helix</keyword>
<dbReference type="RefSeq" id="WP_377197123.1">
    <property type="nucleotide sequence ID" value="NZ_JBHUHF010000001.1"/>
</dbReference>
<evidence type="ECO:0000256" key="1">
    <source>
        <dbReference type="SAM" id="MobiDB-lite"/>
    </source>
</evidence>
<name>A0ABW4V6Z8_9MICO</name>
<evidence type="ECO:0000256" key="2">
    <source>
        <dbReference type="SAM" id="Phobius"/>
    </source>
</evidence>
<reference evidence="4" key="1">
    <citation type="journal article" date="2019" name="Int. J. Syst. Evol. Microbiol.">
        <title>The Global Catalogue of Microorganisms (GCM) 10K type strain sequencing project: providing services to taxonomists for standard genome sequencing and annotation.</title>
        <authorList>
            <consortium name="The Broad Institute Genomics Platform"/>
            <consortium name="The Broad Institute Genome Sequencing Center for Infectious Disease"/>
            <person name="Wu L."/>
            <person name="Ma J."/>
        </authorList>
    </citation>
    <scope>NUCLEOTIDE SEQUENCE [LARGE SCALE GENOMIC DNA]</scope>
    <source>
        <strain evidence="4">CCM 7043</strain>
    </source>
</reference>
<gene>
    <name evidence="3" type="ORF">ACFSL2_06815</name>
</gene>
<proteinExistence type="predicted"/>
<protein>
    <submittedName>
        <fullName evidence="3">Small multidrug efflux protein</fullName>
    </submittedName>
</protein>